<organism evidence="2 3">
    <name type="scientific">Rhizoctonia solani</name>
    <dbReference type="NCBI Taxonomy" id="456999"/>
    <lineage>
        <taxon>Eukaryota</taxon>
        <taxon>Fungi</taxon>
        <taxon>Dikarya</taxon>
        <taxon>Basidiomycota</taxon>
        <taxon>Agaricomycotina</taxon>
        <taxon>Agaricomycetes</taxon>
        <taxon>Cantharellales</taxon>
        <taxon>Ceratobasidiaceae</taxon>
        <taxon>Rhizoctonia</taxon>
    </lineage>
</organism>
<name>A0A8H7IMW7_9AGAM</name>
<proteinExistence type="predicted"/>
<feature type="compositionally biased region" description="Polar residues" evidence="1">
    <location>
        <begin position="1"/>
        <end position="10"/>
    </location>
</feature>
<reference evidence="2" key="1">
    <citation type="submission" date="2020-09" db="EMBL/GenBank/DDBJ databases">
        <title>Comparative genome analyses of four rice-infecting Rhizoctonia solani isolates reveal extensive enrichment of homogalacturonan modification genes.</title>
        <authorList>
            <person name="Lee D.-Y."/>
            <person name="Jeon J."/>
            <person name="Kim K.-T."/>
            <person name="Cheong K."/>
            <person name="Song H."/>
            <person name="Choi G."/>
            <person name="Ko J."/>
            <person name="Opiyo S.O."/>
            <person name="Zuo S."/>
            <person name="Madhav S."/>
            <person name="Lee Y.-H."/>
            <person name="Wang G.-L."/>
        </authorList>
    </citation>
    <scope>NUCLEOTIDE SEQUENCE</scope>
    <source>
        <strain evidence="2">AG1-IA B2</strain>
    </source>
</reference>
<dbReference type="Proteomes" id="UP000614334">
    <property type="component" value="Unassembled WGS sequence"/>
</dbReference>
<accession>A0A8H7IMW7</accession>
<evidence type="ECO:0000313" key="2">
    <source>
        <dbReference type="EMBL" id="KAF8760405.1"/>
    </source>
</evidence>
<protein>
    <submittedName>
        <fullName evidence="2">Uncharacterized protein</fullName>
    </submittedName>
</protein>
<comment type="caution">
    <text evidence="2">The sequence shown here is derived from an EMBL/GenBank/DDBJ whole genome shotgun (WGS) entry which is preliminary data.</text>
</comment>
<sequence length="111" mass="12177">MPDSVSSATAPTVHGTAASKDLPTIPKPKNIKKCKLEETMDFGPGKTFPHDVFLDIQLILYTGKIQNDMSSMLDNVAIPWEEVPKGVESTVLTLVLASYPVLHRFPGNWVL</sequence>
<evidence type="ECO:0000313" key="3">
    <source>
        <dbReference type="Proteomes" id="UP000614334"/>
    </source>
</evidence>
<gene>
    <name evidence="2" type="ORF">RHS01_02182</name>
</gene>
<evidence type="ECO:0000256" key="1">
    <source>
        <dbReference type="SAM" id="MobiDB-lite"/>
    </source>
</evidence>
<dbReference type="EMBL" id="JACYCF010000002">
    <property type="protein sequence ID" value="KAF8760405.1"/>
    <property type="molecule type" value="Genomic_DNA"/>
</dbReference>
<dbReference type="AlphaFoldDB" id="A0A8H7IMW7"/>
<feature type="region of interest" description="Disordered" evidence="1">
    <location>
        <begin position="1"/>
        <end position="26"/>
    </location>
</feature>